<dbReference type="Gene3D" id="2.120.10.30">
    <property type="entry name" value="TolB, C-terminal domain"/>
    <property type="match status" value="1"/>
</dbReference>
<comment type="similarity">
    <text evidence="2">Belongs to the strictosidine synthase family.</text>
</comment>
<comment type="caution">
    <text evidence="7">The sequence shown here is derived from an EMBL/GenBank/DDBJ whole genome shotgun (WGS) entry which is preliminary data.</text>
</comment>
<evidence type="ECO:0000256" key="4">
    <source>
        <dbReference type="ARBA" id="ARBA00023180"/>
    </source>
</evidence>
<dbReference type="EMBL" id="VEPZ02000964">
    <property type="protein sequence ID" value="KAE8707455.1"/>
    <property type="molecule type" value="Genomic_DNA"/>
</dbReference>
<feature type="region of interest" description="Disordered" evidence="5">
    <location>
        <begin position="343"/>
        <end position="370"/>
    </location>
</feature>
<dbReference type="InterPro" id="IPR018119">
    <property type="entry name" value="Strictosidine_synth_cons-reg"/>
</dbReference>
<evidence type="ECO:0000259" key="6">
    <source>
        <dbReference type="Pfam" id="PF03088"/>
    </source>
</evidence>
<dbReference type="InterPro" id="IPR011042">
    <property type="entry name" value="6-blade_b-propeller_TolB-like"/>
</dbReference>
<evidence type="ECO:0000256" key="1">
    <source>
        <dbReference type="ARBA" id="ARBA00004116"/>
    </source>
</evidence>
<evidence type="ECO:0000256" key="3">
    <source>
        <dbReference type="ARBA" id="ARBA00022554"/>
    </source>
</evidence>
<gene>
    <name evidence="7" type="ORF">F3Y22_tig00110384pilonHSYRG00956</name>
</gene>
<dbReference type="PANTHER" id="PTHR10426">
    <property type="entry name" value="STRICTOSIDINE SYNTHASE-RELATED"/>
    <property type="match status" value="1"/>
</dbReference>
<feature type="domain" description="Strictosidine synthase conserved region" evidence="6">
    <location>
        <begin position="152"/>
        <end position="239"/>
    </location>
</feature>
<sequence length="393" mass="43645">MPCTKVMTTLMFPIFIFLTYVPSMVLSQSFRSLQLPPKAFAPESMAFESGPVTRRFYVGIADGRILQFNGPRVGFLDFGFTSPNRSKRLCDGTTDPNLGPTCGRPLGLAFHYPSNKLYVCDAYFGLMVLGSAGKQATRVSDTADGQPYRLCNGLDVHQLTGNVFFTDTSSVYDLRNASKALNANDTTGRLLMYDPDTDRVTVLMKNLSGPAGVAISQDGAYVLVSNFIGNNTIRYWLRGPRANTYDSIDFQERPDNIRRTVVGEFWRAAAMLKQPTQSLIPVAQRIDVFGRVSRTVNLEACVGRRSSCHPGDLLGRHVFPTSYERDCMCHARSNTLGIRSHSTEGIRPRASDRGHSSELCEGKRNHARSRRNAWRPTRLPGVHGNLCWETATP</sequence>
<proteinExistence type="inferred from homology"/>
<name>A0A6A3AWR2_HIBSY</name>
<keyword evidence="4" id="KW-0325">Glycoprotein</keyword>
<protein>
    <submittedName>
        <fullName evidence="7">Strictosidine synthase 1-like</fullName>
    </submittedName>
</protein>
<evidence type="ECO:0000256" key="5">
    <source>
        <dbReference type="SAM" id="MobiDB-lite"/>
    </source>
</evidence>
<feature type="compositionally biased region" description="Basic and acidic residues" evidence="5">
    <location>
        <begin position="343"/>
        <end position="364"/>
    </location>
</feature>
<evidence type="ECO:0000256" key="2">
    <source>
        <dbReference type="ARBA" id="ARBA00009191"/>
    </source>
</evidence>
<dbReference type="GO" id="GO:0016787">
    <property type="term" value="F:hydrolase activity"/>
    <property type="evidence" value="ECO:0007669"/>
    <property type="project" value="TreeGrafter"/>
</dbReference>
<comment type="subcellular location">
    <subcellularLocation>
        <location evidence="1">Vacuole</location>
    </subcellularLocation>
</comment>
<dbReference type="GO" id="GO:0012505">
    <property type="term" value="C:endomembrane system"/>
    <property type="evidence" value="ECO:0007669"/>
    <property type="project" value="TreeGrafter"/>
</dbReference>
<accession>A0A6A3AWR2</accession>
<dbReference type="Pfam" id="PF03088">
    <property type="entry name" value="Str_synth"/>
    <property type="match status" value="1"/>
</dbReference>
<dbReference type="SUPFAM" id="SSF63829">
    <property type="entry name" value="Calcium-dependent phosphotriesterase"/>
    <property type="match status" value="1"/>
</dbReference>
<evidence type="ECO:0000313" key="7">
    <source>
        <dbReference type="EMBL" id="KAE8707455.1"/>
    </source>
</evidence>
<dbReference type="Proteomes" id="UP000436088">
    <property type="component" value="Unassembled WGS sequence"/>
</dbReference>
<evidence type="ECO:0000313" key="8">
    <source>
        <dbReference type="Proteomes" id="UP000436088"/>
    </source>
</evidence>
<dbReference type="GO" id="GO:0005773">
    <property type="term" value="C:vacuole"/>
    <property type="evidence" value="ECO:0007669"/>
    <property type="project" value="UniProtKB-SubCell"/>
</dbReference>
<dbReference type="AlphaFoldDB" id="A0A6A3AWR2"/>
<reference evidence="7" key="1">
    <citation type="submission" date="2019-09" db="EMBL/GenBank/DDBJ databases">
        <title>Draft genome information of white flower Hibiscus syriacus.</title>
        <authorList>
            <person name="Kim Y.-M."/>
        </authorList>
    </citation>
    <scope>NUCLEOTIDE SEQUENCE [LARGE SCALE GENOMIC DNA]</scope>
    <source>
        <strain evidence="7">YM2019G1</strain>
    </source>
</reference>
<keyword evidence="8" id="KW-1185">Reference proteome</keyword>
<keyword evidence="3" id="KW-0926">Vacuole</keyword>
<dbReference type="PANTHER" id="PTHR10426:SF89">
    <property type="entry name" value="PROTEIN STRICTOSIDINE SYNTHASE-LIKE 12-LIKE"/>
    <property type="match status" value="1"/>
</dbReference>
<organism evidence="7 8">
    <name type="scientific">Hibiscus syriacus</name>
    <name type="common">Rose of Sharon</name>
    <dbReference type="NCBI Taxonomy" id="106335"/>
    <lineage>
        <taxon>Eukaryota</taxon>
        <taxon>Viridiplantae</taxon>
        <taxon>Streptophyta</taxon>
        <taxon>Embryophyta</taxon>
        <taxon>Tracheophyta</taxon>
        <taxon>Spermatophyta</taxon>
        <taxon>Magnoliopsida</taxon>
        <taxon>eudicotyledons</taxon>
        <taxon>Gunneridae</taxon>
        <taxon>Pentapetalae</taxon>
        <taxon>rosids</taxon>
        <taxon>malvids</taxon>
        <taxon>Malvales</taxon>
        <taxon>Malvaceae</taxon>
        <taxon>Malvoideae</taxon>
        <taxon>Hibiscus</taxon>
    </lineage>
</organism>